<dbReference type="OrthoDB" id="7163245at2"/>
<evidence type="ECO:0000256" key="1">
    <source>
        <dbReference type="SAM" id="Phobius"/>
    </source>
</evidence>
<reference evidence="2 3" key="1">
    <citation type="submission" date="2015-02" db="EMBL/GenBank/DDBJ databases">
        <title>Genome Sequencing of Rickettsiales.</title>
        <authorList>
            <person name="Daugherty S.C."/>
            <person name="Su Q."/>
            <person name="Abolude K."/>
            <person name="Beier-Sexton M."/>
            <person name="Carlyon J.A."/>
            <person name="Carter R."/>
            <person name="Day N.P."/>
            <person name="Dumler S.J."/>
            <person name="Dyachenko V."/>
            <person name="Godinez A."/>
            <person name="Kurtti T.J."/>
            <person name="Lichay M."/>
            <person name="Mullins K.E."/>
            <person name="Ott S."/>
            <person name="Pappas-Brown V."/>
            <person name="Paris D.H."/>
            <person name="Patel P."/>
            <person name="Richards A.L."/>
            <person name="Sadzewicz L."/>
            <person name="Sears K."/>
            <person name="Seidman D."/>
            <person name="Sengamalay N."/>
            <person name="Stenos J."/>
            <person name="Tallon L.J."/>
            <person name="Vincent G."/>
            <person name="Fraser C.M."/>
            <person name="Munderloh U."/>
            <person name="Dunning-Hotopp J.C."/>
        </authorList>
    </citation>
    <scope>NUCLEOTIDE SEQUENCE [LARGE SCALE GENOMIC DNA]</scope>
    <source>
        <strain evidence="2 3">RAC413</strain>
    </source>
</reference>
<evidence type="ECO:0000313" key="3">
    <source>
        <dbReference type="Proteomes" id="UP000033562"/>
    </source>
</evidence>
<dbReference type="RefSeq" id="WP_045809266.1">
    <property type="nucleotide sequence ID" value="NZ_LANX01000001.1"/>
</dbReference>
<proteinExistence type="predicted"/>
<keyword evidence="1" id="KW-1133">Transmembrane helix</keyword>
<dbReference type="Proteomes" id="UP000033562">
    <property type="component" value="Unassembled WGS sequence"/>
</dbReference>
<name>A0A0F3NNH5_9RICK</name>
<organism evidence="2 3">
    <name type="scientific">Candidatus Neoehrlichia procyonis str. RAC413</name>
    <dbReference type="NCBI Taxonomy" id="1359163"/>
    <lineage>
        <taxon>Bacteria</taxon>
        <taxon>Pseudomonadati</taxon>
        <taxon>Pseudomonadota</taxon>
        <taxon>Alphaproteobacteria</taxon>
        <taxon>Rickettsiales</taxon>
        <taxon>Anaplasmataceae</taxon>
        <taxon>Candidatus Neoehrlichia</taxon>
    </lineage>
</organism>
<accession>A0A0F3NNH5</accession>
<gene>
    <name evidence="2" type="ORF">NLO413_0991</name>
</gene>
<keyword evidence="3" id="KW-1185">Reference proteome</keyword>
<evidence type="ECO:0000313" key="2">
    <source>
        <dbReference type="EMBL" id="KJV69595.1"/>
    </source>
</evidence>
<dbReference type="AlphaFoldDB" id="A0A0F3NNH5"/>
<comment type="caution">
    <text evidence="2">The sequence shown here is derived from an EMBL/GenBank/DDBJ whole genome shotgun (WGS) entry which is preliminary data.</text>
</comment>
<dbReference type="STRING" id="1359163.NLO413_0991"/>
<feature type="transmembrane region" description="Helical" evidence="1">
    <location>
        <begin position="191"/>
        <end position="213"/>
    </location>
</feature>
<dbReference type="EMBL" id="LANX01000001">
    <property type="protein sequence ID" value="KJV69595.1"/>
    <property type="molecule type" value="Genomic_DNA"/>
</dbReference>
<protein>
    <submittedName>
        <fullName evidence="2">Uncharacterized protein</fullName>
    </submittedName>
</protein>
<keyword evidence="1" id="KW-0472">Membrane</keyword>
<sequence>MLGNLRRALKNNNVPFGKAIVTIGSLLSSSLKVINNILSFTYLAKLNPDFGKQRDVTISGVQSQVIFKQQFCNYVPDKFFKKSTGNMFIKGNNLIYNNKKYPVIQLHDDDGNPIYDINGNALFAINTNNQEKIFKDLHLGSRVKNTIPVIACKDNIPIQVRSHDGRVMKRLKDIKLNPFSMRIKSLESNTTNWILTLALMPLYVFGDIIRFSLGAVQGVLKHISNFFNKCANSLEEKMDCNIINKSTGVLINQQSDMGLVVAASIFRLLGLIVTGFMMFIKNAKDIGEALCKVGNTFLNAMYNADDLQKKSGVAVLKKVSTDCYSDLRNGAKQLTDHYKLYKLRFSRDGKALSTLKGKIDQCNNMEKIAVMKENDNQNSMTRQRKHIKRKINANDKEEIKKVGMDLSKQQVLYGASEELHDYSQNQRNISTVASQNR</sequence>
<keyword evidence="1" id="KW-0812">Transmembrane</keyword>
<feature type="transmembrane region" description="Helical" evidence="1">
    <location>
        <begin position="259"/>
        <end position="280"/>
    </location>
</feature>